<name>A0ABY5E3G8_9BACT</name>
<evidence type="ECO:0000313" key="3">
    <source>
        <dbReference type="Proteomes" id="UP001060012"/>
    </source>
</evidence>
<gene>
    <name evidence="2" type="ORF">NJU99_00965</name>
</gene>
<dbReference type="EMBL" id="CP100595">
    <property type="protein sequence ID" value="UTJ06694.1"/>
    <property type="molecule type" value="Genomic_DNA"/>
</dbReference>
<accession>A0ABY5E3G8</accession>
<evidence type="ECO:0000313" key="2">
    <source>
        <dbReference type="EMBL" id="UTJ06694.1"/>
    </source>
</evidence>
<evidence type="ECO:0000256" key="1">
    <source>
        <dbReference type="SAM" id="MobiDB-lite"/>
    </source>
</evidence>
<protein>
    <submittedName>
        <fullName evidence="2">Uncharacterized protein</fullName>
    </submittedName>
</protein>
<dbReference type="Proteomes" id="UP001060012">
    <property type="component" value="Chromosome"/>
</dbReference>
<sequence length="74" mass="8737">MKIANLDLRKFSKRSDKMLDKKVNSFTLFSINELFMKIANLDLRKFSKRSDKMLDKKVKTQTCPKLSKKKHSSK</sequence>
<dbReference type="RefSeq" id="WP_254576873.1">
    <property type="nucleotide sequence ID" value="NZ_CP100595.1"/>
</dbReference>
<keyword evidence="3" id="KW-1185">Reference proteome</keyword>
<organism evidence="2 3">
    <name type="scientific">Arcobacter roscoffensis</name>
    <dbReference type="NCBI Taxonomy" id="2961520"/>
    <lineage>
        <taxon>Bacteria</taxon>
        <taxon>Pseudomonadati</taxon>
        <taxon>Campylobacterota</taxon>
        <taxon>Epsilonproteobacteria</taxon>
        <taxon>Campylobacterales</taxon>
        <taxon>Arcobacteraceae</taxon>
        <taxon>Arcobacter</taxon>
    </lineage>
</organism>
<feature type="region of interest" description="Disordered" evidence="1">
    <location>
        <begin position="54"/>
        <end position="74"/>
    </location>
</feature>
<reference evidence="2" key="1">
    <citation type="submission" date="2022-07" db="EMBL/GenBank/DDBJ databases">
        <title>Arcobacter roscoffensis sp. nov., a marine bacterium isolated from coastal seawater collected from Roscoff, France.</title>
        <authorList>
            <person name="Pascual J."/>
            <person name="Lepeaux C."/>
            <person name="Methner A."/>
            <person name="Overmann J."/>
        </authorList>
    </citation>
    <scope>NUCLEOTIDE SEQUENCE</scope>
    <source>
        <strain evidence="2">ARW1-2F2</strain>
    </source>
</reference>
<proteinExistence type="predicted"/>